<keyword evidence="12" id="KW-1185">Reference proteome</keyword>
<evidence type="ECO:0000256" key="6">
    <source>
        <dbReference type="ARBA" id="ARBA00022692"/>
    </source>
</evidence>
<evidence type="ECO:0000256" key="1">
    <source>
        <dbReference type="ARBA" id="ARBA00004477"/>
    </source>
</evidence>
<comment type="subcellular location">
    <subcellularLocation>
        <location evidence="1 10">Endoplasmic reticulum membrane</location>
        <topology evidence="1 10">Multi-pass membrane protein</topology>
    </subcellularLocation>
</comment>
<reference evidence="11 12" key="1">
    <citation type="submission" date="2024-02" db="EMBL/GenBank/DDBJ databases">
        <title>Discinaceae phylogenomics.</title>
        <authorList>
            <person name="Dirks A.C."/>
            <person name="James T.Y."/>
        </authorList>
    </citation>
    <scope>NUCLEOTIDE SEQUENCE [LARGE SCALE GENOMIC DNA]</scope>
    <source>
        <strain evidence="11 12">ACD0624</strain>
    </source>
</reference>
<dbReference type="Pfam" id="PF03155">
    <property type="entry name" value="Alg6_Alg8"/>
    <property type="match status" value="1"/>
</dbReference>
<feature type="transmembrane region" description="Helical" evidence="10">
    <location>
        <begin position="200"/>
        <end position="221"/>
    </location>
</feature>
<keyword evidence="8 10" id="KW-1133">Transmembrane helix</keyword>
<feature type="transmembrane region" description="Helical" evidence="10">
    <location>
        <begin position="345"/>
        <end position="368"/>
    </location>
</feature>
<dbReference type="PANTHER" id="PTHR12413:SF1">
    <property type="entry name" value="DOLICHYL PYROPHOSPHATE MAN9GLCNAC2 ALPHA-1,3-GLUCOSYLTRANSFERASE"/>
    <property type="match status" value="1"/>
</dbReference>
<feature type="transmembrane region" description="Helical" evidence="10">
    <location>
        <begin position="227"/>
        <end position="249"/>
    </location>
</feature>
<keyword evidence="9 10" id="KW-0472">Membrane</keyword>
<dbReference type="Proteomes" id="UP001447188">
    <property type="component" value="Unassembled WGS sequence"/>
</dbReference>
<dbReference type="InterPro" id="IPR004856">
    <property type="entry name" value="Glyco_trans_ALG6/ALG8"/>
</dbReference>
<keyword evidence="4 10" id="KW-0328">Glycosyltransferase</keyword>
<keyword evidence="7 10" id="KW-0256">Endoplasmic reticulum</keyword>
<protein>
    <recommendedName>
        <fullName evidence="10">Alpha-1,3-glucosyltransferase</fullName>
        <ecNumber evidence="10">2.4.1.-</ecNumber>
    </recommendedName>
</protein>
<feature type="transmembrane region" description="Helical" evidence="10">
    <location>
        <begin position="321"/>
        <end position="338"/>
    </location>
</feature>
<feature type="transmembrane region" description="Helical" evidence="10">
    <location>
        <begin position="388"/>
        <end position="406"/>
    </location>
</feature>
<evidence type="ECO:0000256" key="4">
    <source>
        <dbReference type="ARBA" id="ARBA00022676"/>
    </source>
</evidence>
<keyword evidence="5 10" id="KW-0808">Transferase</keyword>
<evidence type="ECO:0000256" key="5">
    <source>
        <dbReference type="ARBA" id="ARBA00022679"/>
    </source>
</evidence>
<evidence type="ECO:0000313" key="11">
    <source>
        <dbReference type="EMBL" id="KAL0640357.1"/>
    </source>
</evidence>
<evidence type="ECO:0000256" key="9">
    <source>
        <dbReference type="ARBA" id="ARBA00023136"/>
    </source>
</evidence>
<dbReference type="EC" id="2.4.1.-" evidence="10"/>
<feature type="transmembrane region" description="Helical" evidence="10">
    <location>
        <begin position="445"/>
        <end position="470"/>
    </location>
</feature>
<evidence type="ECO:0000256" key="2">
    <source>
        <dbReference type="ARBA" id="ARBA00004922"/>
    </source>
</evidence>
<dbReference type="EMBL" id="JBBBZM010000004">
    <property type="protein sequence ID" value="KAL0640357.1"/>
    <property type="molecule type" value="Genomic_DNA"/>
</dbReference>
<sequence length="483" mass="54296">MARLARPADGGAAVPLGSWPGSLFGLGMAAPPMHGDFEAQRHWMEITAHLPVKDWYWHDLEWWGLDYPPLTAYHSWVLGIIGDSINPAWFALHDSRGSDDPALKTFMRASAIASELVTYIPAAVIFVRLYGRESAMSKYDKAVALAAILLQPALMLIDHGHFQYNAVMLGLTVLALDCFLTDHIYWGSFFFVLSLGFKQMALYYAPAVFAYLLGLCVFPHINVLRLIMLGITVVASFALVFAPLIVLGGREQLGQSLFRMFPFARGLWEDKVANFWCAANVAVKFRERFDSGLLQKASLVATLLAILPPCVILFLTPSKRLLPLALSATAWGFFLFSFQVHEKSVLLPLMPITLYLAASLDRDVVAWISWMNNLAMFSMWPLLQRDGLVLQYGVMSLLYAWLMGTFENLPRGWVGRLIHVGSYMAVLGLHVGEYMVGRVERWPDLWVVAGVEVCFGGFVVAWLWVLGALWRESRREGEKWKRE</sequence>
<feature type="transmembrane region" description="Helical" evidence="10">
    <location>
        <begin position="413"/>
        <end position="433"/>
    </location>
</feature>
<evidence type="ECO:0000256" key="10">
    <source>
        <dbReference type="RuleBase" id="RU363110"/>
    </source>
</evidence>
<organism evidence="11 12">
    <name type="scientific">Discina gigas</name>
    <dbReference type="NCBI Taxonomy" id="1032678"/>
    <lineage>
        <taxon>Eukaryota</taxon>
        <taxon>Fungi</taxon>
        <taxon>Dikarya</taxon>
        <taxon>Ascomycota</taxon>
        <taxon>Pezizomycotina</taxon>
        <taxon>Pezizomycetes</taxon>
        <taxon>Pezizales</taxon>
        <taxon>Discinaceae</taxon>
        <taxon>Discina</taxon>
    </lineage>
</organism>
<accession>A0ABR3GWT1</accession>
<proteinExistence type="inferred from homology"/>
<feature type="transmembrane region" description="Helical" evidence="10">
    <location>
        <begin position="109"/>
        <end position="130"/>
    </location>
</feature>
<name>A0ABR3GWT1_9PEZI</name>
<evidence type="ECO:0000256" key="3">
    <source>
        <dbReference type="ARBA" id="ARBA00008715"/>
    </source>
</evidence>
<evidence type="ECO:0000313" key="12">
    <source>
        <dbReference type="Proteomes" id="UP001447188"/>
    </source>
</evidence>
<gene>
    <name evidence="11" type="primary">ALG6</name>
    <name evidence="11" type="ORF">Q9L58_000638</name>
</gene>
<feature type="transmembrane region" description="Helical" evidence="10">
    <location>
        <begin position="142"/>
        <end position="162"/>
    </location>
</feature>
<evidence type="ECO:0000256" key="7">
    <source>
        <dbReference type="ARBA" id="ARBA00022824"/>
    </source>
</evidence>
<feature type="transmembrane region" description="Helical" evidence="10">
    <location>
        <begin position="168"/>
        <end position="193"/>
    </location>
</feature>
<comment type="caution">
    <text evidence="11">The sequence shown here is derived from an EMBL/GenBank/DDBJ whole genome shotgun (WGS) entry which is preliminary data.</text>
</comment>
<dbReference type="GO" id="GO:0042281">
    <property type="term" value="F:dolichyl pyrophosphate Man9GlcNAc2 alpha-1,3-glucosyltransferase activity"/>
    <property type="evidence" value="ECO:0007669"/>
    <property type="project" value="UniProtKB-EC"/>
</dbReference>
<comment type="similarity">
    <text evidence="3 10">Belongs to the ALG6/ALG8 glucosyltransferase family.</text>
</comment>
<feature type="transmembrane region" description="Helical" evidence="10">
    <location>
        <begin position="293"/>
        <end position="315"/>
    </location>
</feature>
<comment type="pathway">
    <text evidence="2 10">Protein modification; protein glycosylation.</text>
</comment>
<evidence type="ECO:0000256" key="8">
    <source>
        <dbReference type="ARBA" id="ARBA00022989"/>
    </source>
</evidence>
<dbReference type="PANTHER" id="PTHR12413">
    <property type="entry name" value="DOLICHYL GLYCOSYLTRANSFERASE"/>
    <property type="match status" value="1"/>
</dbReference>
<keyword evidence="6 10" id="KW-0812">Transmembrane</keyword>